<accession>A0AA88D4I3</accession>
<dbReference type="GO" id="GO:0005737">
    <property type="term" value="C:cytoplasm"/>
    <property type="evidence" value="ECO:0007669"/>
    <property type="project" value="TreeGrafter"/>
</dbReference>
<evidence type="ECO:0000256" key="1">
    <source>
        <dbReference type="ARBA" id="ARBA00000900"/>
    </source>
</evidence>
<proteinExistence type="predicted"/>
<sequence>MAGIHSPQVIGAPIVTVTPIYDVLEGEHFLCPELENLMSTTFLFNIKVKLTRPASHSVDGEGRIVFDAGEGPGRSVEFSKSFSSRFDALVGATARDDIASMLSEAHVPETLRSDYVVDKIQECGRRLPEGRTRRPNSHCVMTLNVDIEAFVDERRPSTASANENNNNNGGDNDNDNDNGNDNDNNNDDELTINPDEDVFDGEGDEAEPDPFDDYDVCFEQASEESIERLEKVRVLGEKAVNCSVCLENVVVGTEAIRLPCSHLFHGDCIVTWLRRSKFCPLCSSRRRHYNFVVATAASPLVSSSLLALPSLEIPDFCRRQDLVAEEEVEIGNRNGWLAVIVVTSSPSPACIIEKHSAVSFLWDELKVGRRLVAVGWERRYVGAFNVQLRKSYGALTFLEHKAGGGRDSDWVLCSWWNGDDASLFFFFDDAFVVLVAAARGQIGFATKINSGGCRAWMRLETSQRTKERSP</sequence>
<comment type="catalytic activity">
    <reaction evidence="1">
        <text>S-ubiquitinyl-[E2 ubiquitin-conjugating enzyme]-L-cysteine + [acceptor protein]-L-lysine = [E2 ubiquitin-conjugating enzyme]-L-cysteine + N(6)-ubiquitinyl-[acceptor protein]-L-lysine.</text>
        <dbReference type="EC" id="2.3.2.27"/>
    </reaction>
</comment>
<evidence type="ECO:0000256" key="5">
    <source>
        <dbReference type="ARBA" id="ARBA00022833"/>
    </source>
</evidence>
<dbReference type="EMBL" id="BTGU01000021">
    <property type="protein sequence ID" value="GMN45668.1"/>
    <property type="molecule type" value="Genomic_DNA"/>
</dbReference>
<reference evidence="9" key="1">
    <citation type="submission" date="2023-07" db="EMBL/GenBank/DDBJ databases">
        <title>draft genome sequence of fig (Ficus carica).</title>
        <authorList>
            <person name="Takahashi T."/>
            <person name="Nishimura K."/>
        </authorList>
    </citation>
    <scope>NUCLEOTIDE SEQUENCE</scope>
</reference>
<dbReference type="PROSITE" id="PS50089">
    <property type="entry name" value="ZF_RING_2"/>
    <property type="match status" value="1"/>
</dbReference>
<feature type="domain" description="RING-type" evidence="8">
    <location>
        <begin position="242"/>
        <end position="283"/>
    </location>
</feature>
<dbReference type="GO" id="GO:0016567">
    <property type="term" value="P:protein ubiquitination"/>
    <property type="evidence" value="ECO:0007669"/>
    <property type="project" value="TreeGrafter"/>
</dbReference>
<evidence type="ECO:0000313" key="10">
    <source>
        <dbReference type="Proteomes" id="UP001187192"/>
    </source>
</evidence>
<feature type="compositionally biased region" description="Acidic residues" evidence="7">
    <location>
        <begin position="172"/>
        <end position="213"/>
    </location>
</feature>
<gene>
    <name evidence="9" type="ORF">TIFTF001_014854</name>
</gene>
<dbReference type="GO" id="GO:0008270">
    <property type="term" value="F:zinc ion binding"/>
    <property type="evidence" value="ECO:0007669"/>
    <property type="project" value="UniProtKB-KW"/>
</dbReference>
<feature type="region of interest" description="Disordered" evidence="7">
    <location>
        <begin position="156"/>
        <end position="213"/>
    </location>
</feature>
<comment type="caution">
    <text evidence="9">The sequence shown here is derived from an EMBL/GenBank/DDBJ whole genome shotgun (WGS) entry which is preliminary data.</text>
</comment>
<dbReference type="InterPro" id="IPR013083">
    <property type="entry name" value="Znf_RING/FYVE/PHD"/>
</dbReference>
<dbReference type="GO" id="GO:0061630">
    <property type="term" value="F:ubiquitin protein ligase activity"/>
    <property type="evidence" value="ECO:0007669"/>
    <property type="project" value="UniProtKB-EC"/>
</dbReference>
<dbReference type="InterPro" id="IPR001841">
    <property type="entry name" value="Znf_RING"/>
</dbReference>
<keyword evidence="4 6" id="KW-0863">Zinc-finger</keyword>
<dbReference type="SUPFAM" id="SSF57850">
    <property type="entry name" value="RING/U-box"/>
    <property type="match status" value="1"/>
</dbReference>
<dbReference type="AlphaFoldDB" id="A0AA88D4I3"/>
<evidence type="ECO:0000256" key="6">
    <source>
        <dbReference type="PROSITE-ProRule" id="PRU00175"/>
    </source>
</evidence>
<name>A0AA88D4I3_FICCA</name>
<keyword evidence="10" id="KW-1185">Reference proteome</keyword>
<protein>
    <recommendedName>
        <fullName evidence="2">RING-type E3 ubiquitin transferase</fullName>
        <ecNumber evidence="2">2.3.2.27</ecNumber>
    </recommendedName>
</protein>
<evidence type="ECO:0000256" key="4">
    <source>
        <dbReference type="ARBA" id="ARBA00022771"/>
    </source>
</evidence>
<dbReference type="PANTHER" id="PTHR15710">
    <property type="entry name" value="E3 UBIQUITIN-PROTEIN LIGASE PRAJA"/>
    <property type="match status" value="1"/>
</dbReference>
<evidence type="ECO:0000256" key="7">
    <source>
        <dbReference type="SAM" id="MobiDB-lite"/>
    </source>
</evidence>
<dbReference type="Proteomes" id="UP001187192">
    <property type="component" value="Unassembled WGS sequence"/>
</dbReference>
<evidence type="ECO:0000313" key="9">
    <source>
        <dbReference type="EMBL" id="GMN45668.1"/>
    </source>
</evidence>
<evidence type="ECO:0000256" key="2">
    <source>
        <dbReference type="ARBA" id="ARBA00012483"/>
    </source>
</evidence>
<evidence type="ECO:0000259" key="8">
    <source>
        <dbReference type="PROSITE" id="PS50089"/>
    </source>
</evidence>
<dbReference type="Gene3D" id="3.30.40.10">
    <property type="entry name" value="Zinc/RING finger domain, C3HC4 (zinc finger)"/>
    <property type="match status" value="1"/>
</dbReference>
<dbReference type="PANTHER" id="PTHR15710:SF77">
    <property type="entry name" value="RING-H2 FINGER PROTEIN ATL21B"/>
    <property type="match status" value="1"/>
</dbReference>
<evidence type="ECO:0000256" key="3">
    <source>
        <dbReference type="ARBA" id="ARBA00022723"/>
    </source>
</evidence>
<keyword evidence="3" id="KW-0479">Metal-binding</keyword>
<keyword evidence="5" id="KW-0862">Zinc</keyword>
<organism evidence="9 10">
    <name type="scientific">Ficus carica</name>
    <name type="common">Common fig</name>
    <dbReference type="NCBI Taxonomy" id="3494"/>
    <lineage>
        <taxon>Eukaryota</taxon>
        <taxon>Viridiplantae</taxon>
        <taxon>Streptophyta</taxon>
        <taxon>Embryophyta</taxon>
        <taxon>Tracheophyta</taxon>
        <taxon>Spermatophyta</taxon>
        <taxon>Magnoliopsida</taxon>
        <taxon>eudicotyledons</taxon>
        <taxon>Gunneridae</taxon>
        <taxon>Pentapetalae</taxon>
        <taxon>rosids</taxon>
        <taxon>fabids</taxon>
        <taxon>Rosales</taxon>
        <taxon>Moraceae</taxon>
        <taxon>Ficeae</taxon>
        <taxon>Ficus</taxon>
    </lineage>
</organism>
<dbReference type="Pfam" id="PF13639">
    <property type="entry name" value="zf-RING_2"/>
    <property type="match status" value="1"/>
</dbReference>
<dbReference type="SMART" id="SM00184">
    <property type="entry name" value="RING"/>
    <property type="match status" value="1"/>
</dbReference>
<dbReference type="EC" id="2.3.2.27" evidence="2"/>